<dbReference type="EMBL" id="MN740444">
    <property type="protein sequence ID" value="QHU26786.1"/>
    <property type="molecule type" value="Genomic_DNA"/>
</dbReference>
<keyword evidence="2" id="KW-1133">Transmembrane helix</keyword>
<accession>A0A6C0L764</accession>
<evidence type="ECO:0000256" key="1">
    <source>
        <dbReference type="SAM" id="MobiDB-lite"/>
    </source>
</evidence>
<organism evidence="3">
    <name type="scientific">viral metagenome</name>
    <dbReference type="NCBI Taxonomy" id="1070528"/>
    <lineage>
        <taxon>unclassified sequences</taxon>
        <taxon>metagenomes</taxon>
        <taxon>organismal metagenomes</taxon>
    </lineage>
</organism>
<evidence type="ECO:0000256" key="2">
    <source>
        <dbReference type="SAM" id="Phobius"/>
    </source>
</evidence>
<proteinExistence type="predicted"/>
<evidence type="ECO:0000313" key="3">
    <source>
        <dbReference type="EMBL" id="QHU26786.1"/>
    </source>
</evidence>
<keyword evidence="2" id="KW-0472">Membrane</keyword>
<feature type="region of interest" description="Disordered" evidence="1">
    <location>
        <begin position="25"/>
        <end position="52"/>
    </location>
</feature>
<protein>
    <submittedName>
        <fullName evidence="3">Uncharacterized protein</fullName>
    </submittedName>
</protein>
<reference evidence="3" key="1">
    <citation type="journal article" date="2020" name="Nature">
        <title>Giant virus diversity and host interactions through global metagenomics.</title>
        <authorList>
            <person name="Schulz F."/>
            <person name="Roux S."/>
            <person name="Paez-Espino D."/>
            <person name="Jungbluth S."/>
            <person name="Walsh D.A."/>
            <person name="Denef V.J."/>
            <person name="McMahon K.D."/>
            <person name="Konstantinidis K.T."/>
            <person name="Eloe-Fadrosh E.A."/>
            <person name="Kyrpides N.C."/>
            <person name="Woyke T."/>
        </authorList>
    </citation>
    <scope>NUCLEOTIDE SEQUENCE</scope>
    <source>
        <strain evidence="3">GVMAG-M-3300027759-42</strain>
    </source>
</reference>
<keyword evidence="2" id="KW-0812">Transmembrane</keyword>
<feature type="transmembrane region" description="Helical" evidence="2">
    <location>
        <begin position="55"/>
        <end position="72"/>
    </location>
</feature>
<sequence length="76" mass="8342">MFFNRVYFTTRQTYRRLKNQNAGNRKLTTFDIPGGGGNDPNGGGNGPNGGQGGPNFDYIVTVFVLGSGFYFLNKKN</sequence>
<dbReference type="AlphaFoldDB" id="A0A6C0L764"/>
<name>A0A6C0L764_9ZZZZ</name>
<feature type="compositionally biased region" description="Gly residues" evidence="1">
    <location>
        <begin position="33"/>
        <end position="52"/>
    </location>
</feature>